<dbReference type="Proteomes" id="UP001056436">
    <property type="component" value="Unassembled WGS sequence"/>
</dbReference>
<feature type="region of interest" description="Disordered" evidence="1">
    <location>
        <begin position="651"/>
        <end position="803"/>
    </location>
</feature>
<feature type="compositionally biased region" description="Acidic residues" evidence="1">
    <location>
        <begin position="845"/>
        <end position="854"/>
    </location>
</feature>
<sequence length="1061" mass="118282">MLRTARAHLRISSSPLRPVSLSLGGSLNHPSVHQSISHLAPTSSPLTQTLLPTSCFHEKLPLSDTSSSRAELTGAAHTHQHHGQNTYPTTYIHTSQGPHHIPRSTPTPVYTSRGNGSTNKASRPLPVATYLVAFPPRSSQNPSQQQQVRSPPAQYSTTYPHWVPVPFYRTAHRTEQTHTSAKETRALEPSASENPEFHPTLVLQLPRILPEPVKVPRCPTIYPSALSPVILPLSLPSLTSLTPLVFRDDLQLHVLLRAPPLINLSIQQNNTNYHHHSEKLLASNLAITTTAVTTTNSSYEVDLRPVAPARSIVERLGLESSTIRHTSSREPEITPCTQPRPTSHLSTMTHRTTQHDAATSNVLAWSTHCANMPSMVEDESADVDEPPETQLPISPITSMFKRNPIRRTTLDHNASLLTKALHSPSEDEDPEARPGMSFFARRRSMASNISLASTADLTSDTGLTSPSRANTPSPPLPEMRLLNIHDEPAKEAPKKRCIQFACAAKPSKPIEPIRSQPMVKAPSAQEPQRRSCIKFACPVPQRPASTQNTPPQRLEMAAARLEAPAPATARKTRSRSPRPTLAPPQVDVSVKSPTTKKYITANPSDLNNESSQFHEFASDIPREDDWIRQAFSSQGRRITIDDTLKKENAIRKLATEAEEEAEQEEEDLATAIDDDEDLDNLEDADDDEDDCEDDEEEDEDDEDEDEDDASDEDDNSDGYKTDEETGFADSEEEEEDDDLRLWTPGRSTIQNIDSTPIARRPSLPEQLSDSSIASHSSLRARRGRAQRIKIRPGTPELPDSTDFVCGTLDEDRPMEDAYMSCLAARRREKLQLIPQDIDPSFPASDPEDEGEEEIYNPVHHSSDDEMFFHGKMEDLHHKNDRSRRQKKAEHTPPKRFHSPPPVKRRASPAPKNRGRSPRRLFDGPSPRRLRSPAPQMLKSPPASPRNGHGAITFKTLASRPGLTVTKSLPRPPSMFPHMAKGRRSKAPANDLHIRGAIDIVKGLERKRQRRKEKFYQKYCNRARKGQVPERKPQRGLGCERMRELGLLMAGKIDQGNYVLSV</sequence>
<feature type="compositionally biased region" description="Polar residues" evidence="1">
    <location>
        <begin position="335"/>
        <end position="346"/>
    </location>
</feature>
<feature type="region of interest" description="Disordered" evidence="1">
    <location>
        <begin position="175"/>
        <end position="194"/>
    </location>
</feature>
<feature type="compositionally biased region" description="Basic residues" evidence="1">
    <location>
        <begin position="778"/>
        <end position="790"/>
    </location>
</feature>
<feature type="region of interest" description="Disordered" evidence="1">
    <location>
        <begin position="962"/>
        <end position="987"/>
    </location>
</feature>
<feature type="region of interest" description="Disordered" evidence="1">
    <location>
        <begin position="135"/>
        <end position="155"/>
    </location>
</feature>
<proteinExistence type="predicted"/>
<feature type="compositionally biased region" description="Acidic residues" evidence="1">
    <location>
        <begin position="656"/>
        <end position="716"/>
    </location>
</feature>
<feature type="region of interest" description="Disordered" evidence="1">
    <location>
        <begin position="322"/>
        <end position="346"/>
    </location>
</feature>
<organism evidence="2 3">
    <name type="scientific">Colletotrichum abscissum</name>
    <dbReference type="NCBI Taxonomy" id="1671311"/>
    <lineage>
        <taxon>Eukaryota</taxon>
        <taxon>Fungi</taxon>
        <taxon>Dikarya</taxon>
        <taxon>Ascomycota</taxon>
        <taxon>Pezizomycotina</taxon>
        <taxon>Sordariomycetes</taxon>
        <taxon>Hypocreomycetidae</taxon>
        <taxon>Glomerellales</taxon>
        <taxon>Glomerellaceae</taxon>
        <taxon>Colletotrichum</taxon>
        <taxon>Colletotrichum acutatum species complex</taxon>
    </lineage>
</organism>
<feature type="compositionally biased region" description="Polar residues" evidence="1">
    <location>
        <begin position="104"/>
        <end position="121"/>
    </location>
</feature>
<evidence type="ECO:0000256" key="1">
    <source>
        <dbReference type="SAM" id="MobiDB-lite"/>
    </source>
</evidence>
<feature type="region of interest" description="Disordered" evidence="1">
    <location>
        <begin position="456"/>
        <end position="478"/>
    </location>
</feature>
<feature type="compositionally biased region" description="Low complexity" evidence="1">
    <location>
        <begin position="135"/>
        <end position="152"/>
    </location>
</feature>
<dbReference type="InterPro" id="IPR018853">
    <property type="entry name" value="DUF2457"/>
</dbReference>
<feature type="region of interest" description="Disordered" evidence="1">
    <location>
        <begin position="563"/>
        <end position="593"/>
    </location>
</feature>
<feature type="compositionally biased region" description="Polar residues" evidence="1">
    <location>
        <begin position="456"/>
        <end position="471"/>
    </location>
</feature>
<name>A0A9Q0B5G6_9PEZI</name>
<dbReference type="Pfam" id="PF10446">
    <property type="entry name" value="DUF2457"/>
    <property type="match status" value="1"/>
</dbReference>
<gene>
    <name evidence="2" type="ORF">CABS02_05673</name>
</gene>
<comment type="caution">
    <text evidence="2">The sequence shown here is derived from an EMBL/GenBank/DDBJ whole genome shotgun (WGS) entry which is preliminary data.</text>
</comment>
<feature type="region of interest" description="Disordered" evidence="1">
    <location>
        <begin position="94"/>
        <end position="122"/>
    </location>
</feature>
<feature type="compositionally biased region" description="Basic and acidic residues" evidence="1">
    <location>
        <begin position="860"/>
        <end position="877"/>
    </location>
</feature>
<evidence type="ECO:0000313" key="2">
    <source>
        <dbReference type="EMBL" id="KAI3553954.1"/>
    </source>
</evidence>
<feature type="region of interest" description="Disordered" evidence="1">
    <location>
        <begin position="66"/>
        <end position="85"/>
    </location>
</feature>
<dbReference type="OrthoDB" id="2011769at2759"/>
<protein>
    <submittedName>
        <fullName evidence="2">Uncharacterized protein</fullName>
    </submittedName>
</protein>
<reference evidence="2" key="1">
    <citation type="submission" date="2019-01" db="EMBL/GenBank/DDBJ databases">
        <title>Colletotrichum abscissum LGMF1257.</title>
        <authorList>
            <person name="Baroncelli R."/>
        </authorList>
    </citation>
    <scope>NUCLEOTIDE SEQUENCE</scope>
    <source>
        <strain evidence="2">Ca142</strain>
    </source>
</reference>
<feature type="compositionally biased region" description="Basic and acidic residues" evidence="1">
    <location>
        <begin position="175"/>
        <end position="186"/>
    </location>
</feature>
<feature type="compositionally biased region" description="Basic residues" evidence="1">
    <location>
        <begin position="878"/>
        <end position="918"/>
    </location>
</feature>
<dbReference type="EMBL" id="SDAQ01000026">
    <property type="protein sequence ID" value="KAI3553954.1"/>
    <property type="molecule type" value="Genomic_DNA"/>
</dbReference>
<feature type="compositionally biased region" description="Low complexity" evidence="1">
    <location>
        <begin position="768"/>
        <end position="777"/>
    </location>
</feature>
<dbReference type="AlphaFoldDB" id="A0A9Q0B5G6"/>
<feature type="region of interest" description="Disordered" evidence="1">
    <location>
        <begin position="833"/>
        <end position="950"/>
    </location>
</feature>
<keyword evidence="3" id="KW-1185">Reference proteome</keyword>
<feature type="compositionally biased region" description="Acidic residues" evidence="1">
    <location>
        <begin position="724"/>
        <end position="738"/>
    </location>
</feature>
<feature type="compositionally biased region" description="Polar residues" evidence="1">
    <location>
        <begin position="745"/>
        <end position="754"/>
    </location>
</feature>
<accession>A0A9Q0B5G6</accession>
<evidence type="ECO:0000313" key="3">
    <source>
        <dbReference type="Proteomes" id="UP001056436"/>
    </source>
</evidence>